<dbReference type="PROSITE" id="PS50893">
    <property type="entry name" value="ABC_TRANSPORTER_2"/>
    <property type="match status" value="1"/>
</dbReference>
<evidence type="ECO:0000256" key="1">
    <source>
        <dbReference type="ARBA" id="ARBA00022448"/>
    </source>
</evidence>
<evidence type="ECO:0000259" key="4">
    <source>
        <dbReference type="PROSITE" id="PS50893"/>
    </source>
</evidence>
<dbReference type="SUPFAM" id="SSF52540">
    <property type="entry name" value="P-loop containing nucleoside triphosphate hydrolases"/>
    <property type="match status" value="1"/>
</dbReference>
<dbReference type="InterPro" id="IPR003593">
    <property type="entry name" value="AAA+_ATPase"/>
</dbReference>
<keyword evidence="6" id="KW-1185">Reference proteome</keyword>
<keyword evidence="2" id="KW-0547">Nucleotide-binding</keyword>
<protein>
    <submittedName>
        <fullName evidence="5">ABC transporter ATP-binding protein</fullName>
    </submittedName>
</protein>
<accession>A0ABS9HII8</accession>
<dbReference type="CDD" id="cd03214">
    <property type="entry name" value="ABC_Iron-Siderophores_B12_Hemin"/>
    <property type="match status" value="1"/>
</dbReference>
<dbReference type="InterPro" id="IPR050153">
    <property type="entry name" value="Metal_Ion_Import_ABC"/>
</dbReference>
<gene>
    <name evidence="5" type="ORF">L3H44_01165</name>
</gene>
<evidence type="ECO:0000313" key="6">
    <source>
        <dbReference type="Proteomes" id="UP001200604"/>
    </source>
</evidence>
<dbReference type="PANTHER" id="PTHR42734:SF21">
    <property type="entry name" value="IRON ABC TRANSPORTER, ATP-BINDING PROTEIN"/>
    <property type="match status" value="1"/>
</dbReference>
<name>A0ABS9HII8_9CORY</name>
<keyword evidence="3 5" id="KW-0067">ATP-binding</keyword>
<evidence type="ECO:0000256" key="2">
    <source>
        <dbReference type="ARBA" id="ARBA00022741"/>
    </source>
</evidence>
<dbReference type="InterPro" id="IPR003439">
    <property type="entry name" value="ABC_transporter-like_ATP-bd"/>
</dbReference>
<dbReference type="GeneID" id="92726334"/>
<evidence type="ECO:0000256" key="3">
    <source>
        <dbReference type="ARBA" id="ARBA00022840"/>
    </source>
</evidence>
<dbReference type="GO" id="GO:0005524">
    <property type="term" value="F:ATP binding"/>
    <property type="evidence" value="ECO:0007669"/>
    <property type="project" value="UniProtKB-KW"/>
</dbReference>
<organism evidence="5 6">
    <name type="scientific">Corynebacterium parakroppenstedtii</name>
    <dbReference type="NCBI Taxonomy" id="2828363"/>
    <lineage>
        <taxon>Bacteria</taxon>
        <taxon>Bacillati</taxon>
        <taxon>Actinomycetota</taxon>
        <taxon>Actinomycetes</taxon>
        <taxon>Mycobacteriales</taxon>
        <taxon>Corynebacteriaceae</taxon>
        <taxon>Corynebacterium</taxon>
    </lineage>
</organism>
<keyword evidence="1" id="KW-0813">Transport</keyword>
<dbReference type="PANTHER" id="PTHR42734">
    <property type="entry name" value="METAL TRANSPORT SYSTEM ATP-BINDING PROTEIN TM_0124-RELATED"/>
    <property type="match status" value="1"/>
</dbReference>
<dbReference type="SMART" id="SM00382">
    <property type="entry name" value="AAA"/>
    <property type="match status" value="1"/>
</dbReference>
<dbReference type="Gene3D" id="3.40.50.300">
    <property type="entry name" value="P-loop containing nucleotide triphosphate hydrolases"/>
    <property type="match status" value="1"/>
</dbReference>
<dbReference type="EMBL" id="JAKJKU010000001">
    <property type="protein sequence ID" value="MCF6773031.1"/>
    <property type="molecule type" value="Genomic_DNA"/>
</dbReference>
<evidence type="ECO:0000313" key="5">
    <source>
        <dbReference type="EMBL" id="MCF6773031.1"/>
    </source>
</evidence>
<sequence>MSHEPASRSRRFNTRSVTTIDGKEQFFQGRNITFSYSPREATPTLQDVTIPPCSPGTITALIGPNGSGKSTLLRCLAGLEKSEGTVVGPKALYLPQDPPPKSALTVFETVLLAHQQSLKGFAGLRVSPETRAKVRTVLATMGLAELEHRPMGQLSGGQRQLVSCAQALIRCPKILLLDEPTSALDLKNQLSLLEWVRDYAVTTPAAVVLTVHDLTQAARIADQVVVLDQGRNVGSGLPEETITESMLSSVYRVRSHVTRGEAGLFIDALSPLT</sequence>
<proteinExistence type="predicted"/>
<reference evidence="5 6" key="1">
    <citation type="submission" date="2022-01" db="EMBL/GenBank/DDBJ databases">
        <title>Identification and Characterization of Corynebacterium sp.</title>
        <authorList>
            <person name="Luo Q."/>
            <person name="Qu P."/>
            <person name="Chen Q."/>
        </authorList>
    </citation>
    <scope>NUCLEOTIDE SEQUENCE [LARGE SCALE GENOMIC DNA]</scope>
    <source>
        <strain evidence="5 6">MC-12</strain>
    </source>
</reference>
<dbReference type="Proteomes" id="UP001200604">
    <property type="component" value="Unassembled WGS sequence"/>
</dbReference>
<dbReference type="Pfam" id="PF00005">
    <property type="entry name" value="ABC_tran"/>
    <property type="match status" value="1"/>
</dbReference>
<dbReference type="RefSeq" id="WP_082089764.1">
    <property type="nucleotide sequence ID" value="NZ_JAFFSY010000001.1"/>
</dbReference>
<dbReference type="InterPro" id="IPR027417">
    <property type="entry name" value="P-loop_NTPase"/>
</dbReference>
<comment type="caution">
    <text evidence="5">The sequence shown here is derived from an EMBL/GenBank/DDBJ whole genome shotgun (WGS) entry which is preliminary data.</text>
</comment>
<feature type="domain" description="ABC transporter" evidence="4">
    <location>
        <begin position="27"/>
        <end position="254"/>
    </location>
</feature>